<evidence type="ECO:0000313" key="2">
    <source>
        <dbReference type="EMBL" id="KLO17114.1"/>
    </source>
</evidence>
<proteinExistence type="predicted"/>
<dbReference type="OrthoDB" id="258495at2759"/>
<dbReference type="InterPro" id="IPR013320">
    <property type="entry name" value="ConA-like_dom_sf"/>
</dbReference>
<dbReference type="InParanoid" id="A0A0H2RZE4"/>
<dbReference type="Gene3D" id="2.60.120.920">
    <property type="match status" value="1"/>
</dbReference>
<dbReference type="InterPro" id="IPR043136">
    <property type="entry name" value="B30.2/SPRY_sf"/>
</dbReference>
<sequence>PPKQSYFMSLPPTYEALQQPSHTFGQYNEANEDDFEWAKEWMDSVGDVPSEPHRLSHSAERDIAAYGCKLYNLLPPPTDGSMRDRFQGNVVHPPKCAYGTTEVVTKRGCKDVCMLSNFPLHFGLYDRSSLRGVYYEITIEVMKGVIALGMTPLPFPQFRLPGWERGIGLHFDDMRIFLLDDKGGRDLEDRRPRKALDDDERLKGQVFGCGYDYSRNTVFYTMNGKRLQDEFNATSTYIQYDIYAAVGVSGREGMHWSSEENKFTVNFGGEDFVWKEANVDNWCRRSEGSFHVVGMPTADLPKYTERAE</sequence>
<feature type="non-terminal residue" evidence="2">
    <location>
        <position position="1"/>
    </location>
</feature>
<gene>
    <name evidence="2" type="ORF">SCHPADRAFT_821943</name>
</gene>
<evidence type="ECO:0000313" key="3">
    <source>
        <dbReference type="Proteomes" id="UP000053477"/>
    </source>
</evidence>
<evidence type="ECO:0000259" key="1">
    <source>
        <dbReference type="Pfam" id="PF00622"/>
    </source>
</evidence>
<accession>A0A0H2RZE4</accession>
<dbReference type="Pfam" id="PF00622">
    <property type="entry name" value="SPRY"/>
    <property type="match status" value="1"/>
</dbReference>
<dbReference type="AlphaFoldDB" id="A0A0H2RZE4"/>
<organism evidence="2 3">
    <name type="scientific">Schizopora paradoxa</name>
    <dbReference type="NCBI Taxonomy" id="27342"/>
    <lineage>
        <taxon>Eukaryota</taxon>
        <taxon>Fungi</taxon>
        <taxon>Dikarya</taxon>
        <taxon>Basidiomycota</taxon>
        <taxon>Agaricomycotina</taxon>
        <taxon>Agaricomycetes</taxon>
        <taxon>Hymenochaetales</taxon>
        <taxon>Schizoporaceae</taxon>
        <taxon>Schizopora</taxon>
    </lineage>
</organism>
<name>A0A0H2RZE4_9AGAM</name>
<reference evidence="2 3" key="1">
    <citation type="submission" date="2015-04" db="EMBL/GenBank/DDBJ databases">
        <title>Complete genome sequence of Schizopora paradoxa KUC8140, a cosmopolitan wood degrader in East Asia.</title>
        <authorList>
            <consortium name="DOE Joint Genome Institute"/>
            <person name="Min B."/>
            <person name="Park H."/>
            <person name="Jang Y."/>
            <person name="Kim J.-J."/>
            <person name="Kim K.H."/>
            <person name="Pangilinan J."/>
            <person name="Lipzen A."/>
            <person name="Riley R."/>
            <person name="Grigoriev I.V."/>
            <person name="Spatafora J.W."/>
            <person name="Choi I.-G."/>
        </authorList>
    </citation>
    <scope>NUCLEOTIDE SEQUENCE [LARGE SCALE GENOMIC DNA]</scope>
    <source>
        <strain evidence="2 3">KUC8140</strain>
    </source>
</reference>
<dbReference type="EMBL" id="KQ085908">
    <property type="protein sequence ID" value="KLO17114.1"/>
    <property type="molecule type" value="Genomic_DNA"/>
</dbReference>
<protein>
    <recommendedName>
        <fullName evidence="1">SPRY domain-containing protein</fullName>
    </recommendedName>
</protein>
<dbReference type="SUPFAM" id="SSF49899">
    <property type="entry name" value="Concanavalin A-like lectins/glucanases"/>
    <property type="match status" value="1"/>
</dbReference>
<dbReference type="STRING" id="27342.A0A0H2RZE4"/>
<dbReference type="Proteomes" id="UP000053477">
    <property type="component" value="Unassembled WGS sequence"/>
</dbReference>
<dbReference type="InterPro" id="IPR003877">
    <property type="entry name" value="SPRY_dom"/>
</dbReference>
<keyword evidence="3" id="KW-1185">Reference proteome</keyword>
<feature type="domain" description="SPRY" evidence="1">
    <location>
        <begin position="133"/>
        <end position="253"/>
    </location>
</feature>